<evidence type="ECO:0000313" key="2">
    <source>
        <dbReference type="Proteomes" id="UP000642748"/>
    </source>
</evidence>
<dbReference type="AlphaFoldDB" id="A0A8J3QQ96"/>
<proteinExistence type="predicted"/>
<organism evidence="1 2">
    <name type="scientific">Rugosimonospora africana</name>
    <dbReference type="NCBI Taxonomy" id="556532"/>
    <lineage>
        <taxon>Bacteria</taxon>
        <taxon>Bacillati</taxon>
        <taxon>Actinomycetota</taxon>
        <taxon>Actinomycetes</taxon>
        <taxon>Micromonosporales</taxon>
        <taxon>Micromonosporaceae</taxon>
        <taxon>Rugosimonospora</taxon>
    </lineage>
</organism>
<sequence>MLEDGLAGGSRPFASRLEVPLTADRIASPRLMYGALDLLSAGGRGQAYTAVYFEDAASDALGRVTFEGLDAVRASRGEYLPVDYADADYRSGDWVYVVGGSPWLRERHDYETRHYATPLVETHRHYVFVFHDEFIEAIAKGIWLDVADRADPCGPPIGHPLSSFPTDVPCDRFTSAGGLEWELRRSPRAEGDLIRDSRLCSQRVFQFNLVLDGESRESASIWIRTVDGVLVSRISRLFVGEFGRMEGFAQPEDFFPQWETHLDEVARRRRDLGK</sequence>
<dbReference type="RefSeq" id="WP_203918605.1">
    <property type="nucleotide sequence ID" value="NZ_BONZ01000030.1"/>
</dbReference>
<accession>A0A8J3QQ96</accession>
<comment type="caution">
    <text evidence="1">The sequence shown here is derived from an EMBL/GenBank/DDBJ whole genome shotgun (WGS) entry which is preliminary data.</text>
</comment>
<dbReference type="Proteomes" id="UP000642748">
    <property type="component" value="Unassembled WGS sequence"/>
</dbReference>
<gene>
    <name evidence="1" type="ORF">Raf01_31300</name>
</gene>
<keyword evidence="2" id="KW-1185">Reference proteome</keyword>
<reference evidence="1" key="1">
    <citation type="submission" date="2021-01" db="EMBL/GenBank/DDBJ databases">
        <title>Whole genome shotgun sequence of Rugosimonospora africana NBRC 104875.</title>
        <authorList>
            <person name="Komaki H."/>
            <person name="Tamura T."/>
        </authorList>
    </citation>
    <scope>NUCLEOTIDE SEQUENCE</scope>
    <source>
        <strain evidence="1">NBRC 104875</strain>
    </source>
</reference>
<protein>
    <submittedName>
        <fullName evidence="1">Uncharacterized protein</fullName>
    </submittedName>
</protein>
<dbReference type="EMBL" id="BONZ01000030">
    <property type="protein sequence ID" value="GIH14958.1"/>
    <property type="molecule type" value="Genomic_DNA"/>
</dbReference>
<evidence type="ECO:0000313" key="1">
    <source>
        <dbReference type="EMBL" id="GIH14958.1"/>
    </source>
</evidence>
<name>A0A8J3QQ96_9ACTN</name>